<dbReference type="PANTHER" id="PTHR36507:SF1">
    <property type="entry name" value="BLL1555 PROTEIN"/>
    <property type="match status" value="1"/>
</dbReference>
<evidence type="ECO:0000313" key="7">
    <source>
        <dbReference type="EMBL" id="TRW23341.1"/>
    </source>
</evidence>
<dbReference type="InterPro" id="IPR008972">
    <property type="entry name" value="Cupredoxin"/>
</dbReference>
<dbReference type="InterPro" id="IPR052721">
    <property type="entry name" value="ET_Amicyanin"/>
</dbReference>
<dbReference type="InterPro" id="IPR000923">
    <property type="entry name" value="BlueCu_1"/>
</dbReference>
<keyword evidence="8" id="KW-1185">Reference proteome</keyword>
<dbReference type="OrthoDB" id="849076at2"/>
<evidence type="ECO:0000259" key="5">
    <source>
        <dbReference type="Pfam" id="PF00127"/>
    </source>
</evidence>
<feature type="signal peptide" evidence="4">
    <location>
        <begin position="1"/>
        <end position="17"/>
    </location>
</feature>
<keyword evidence="3" id="KW-0186">Copper</keyword>
<feature type="domain" description="Secretion system C-terminal sorting" evidence="6">
    <location>
        <begin position="123"/>
        <end position="185"/>
    </location>
</feature>
<keyword evidence="1" id="KW-0479">Metal-binding</keyword>
<accession>A0A552UYS1</accession>
<keyword evidence="2 4" id="KW-0732">Signal</keyword>
<proteinExistence type="predicted"/>
<dbReference type="Pfam" id="PF00127">
    <property type="entry name" value="Copper-bind"/>
    <property type="match status" value="1"/>
</dbReference>
<dbReference type="NCBIfam" id="TIGR04183">
    <property type="entry name" value="Por_Secre_tail"/>
    <property type="match status" value="1"/>
</dbReference>
<dbReference type="GO" id="GO:0005507">
    <property type="term" value="F:copper ion binding"/>
    <property type="evidence" value="ECO:0007669"/>
    <property type="project" value="InterPro"/>
</dbReference>
<gene>
    <name evidence="7" type="ORF">FMM05_14200</name>
</gene>
<comment type="caution">
    <text evidence="7">The sequence shown here is derived from an EMBL/GenBank/DDBJ whole genome shotgun (WGS) entry which is preliminary data.</text>
</comment>
<dbReference type="RefSeq" id="WP_143374056.1">
    <property type="nucleotide sequence ID" value="NZ_VJVZ01000009.1"/>
</dbReference>
<dbReference type="InterPro" id="IPR026444">
    <property type="entry name" value="Secre_tail"/>
</dbReference>
<feature type="domain" description="Blue (type 1) copper" evidence="5">
    <location>
        <begin position="37"/>
        <end position="104"/>
    </location>
</feature>
<reference evidence="7 8" key="1">
    <citation type="submission" date="2019-07" db="EMBL/GenBank/DDBJ databases">
        <title>Flavobacterium sp. nov., isolated from glacier ice.</title>
        <authorList>
            <person name="Liu Q."/>
            <person name="Xin Y.-H."/>
        </authorList>
    </citation>
    <scope>NUCLEOTIDE SEQUENCE [LARGE SCALE GENOMIC DNA]</scope>
    <source>
        <strain evidence="7 8">ZT4R6</strain>
    </source>
</reference>
<evidence type="ECO:0000256" key="2">
    <source>
        <dbReference type="ARBA" id="ARBA00022729"/>
    </source>
</evidence>
<evidence type="ECO:0000256" key="3">
    <source>
        <dbReference type="ARBA" id="ARBA00023008"/>
    </source>
</evidence>
<evidence type="ECO:0000259" key="6">
    <source>
        <dbReference type="Pfam" id="PF18962"/>
    </source>
</evidence>
<dbReference type="EMBL" id="VJVZ01000009">
    <property type="protein sequence ID" value="TRW23341.1"/>
    <property type="molecule type" value="Genomic_DNA"/>
</dbReference>
<dbReference type="AlphaFoldDB" id="A0A552UYS1"/>
<dbReference type="SUPFAM" id="SSF49503">
    <property type="entry name" value="Cupredoxins"/>
    <property type="match status" value="1"/>
</dbReference>
<protein>
    <submittedName>
        <fullName evidence="7">T9SS type A sorting domain-containing protein</fullName>
    </submittedName>
</protein>
<dbReference type="GO" id="GO:0009055">
    <property type="term" value="F:electron transfer activity"/>
    <property type="evidence" value="ECO:0007669"/>
    <property type="project" value="InterPro"/>
</dbReference>
<feature type="chain" id="PRO_5021941920" evidence="4">
    <location>
        <begin position="18"/>
        <end position="192"/>
    </location>
</feature>
<dbReference type="Gene3D" id="2.60.40.420">
    <property type="entry name" value="Cupredoxins - blue copper proteins"/>
    <property type="match status" value="1"/>
</dbReference>
<dbReference type="Proteomes" id="UP000320643">
    <property type="component" value="Unassembled WGS sequence"/>
</dbReference>
<sequence>MKKQLLFAMLLATGAMSAQMTHLIPWFMGVPSTETIIEVNSGDIVTWTWDDNLPHTVTTDAGGAESFASDMLTGDDQEFSHTFTVEGSTSYACEVHPMMTGTITTVGSTAAIGDVTVADFDFYPNPATDNVTVSGKEIINRVQLFDVTGRQLLDNTATTNSVKIYLNGFSSGTYFLKVYSGAKTKNITVVKK</sequence>
<organism evidence="7 8">
    <name type="scientific">Flavobacterium zepuense</name>
    <dbReference type="NCBI Taxonomy" id="2593302"/>
    <lineage>
        <taxon>Bacteria</taxon>
        <taxon>Pseudomonadati</taxon>
        <taxon>Bacteroidota</taxon>
        <taxon>Flavobacteriia</taxon>
        <taxon>Flavobacteriales</taxon>
        <taxon>Flavobacteriaceae</taxon>
        <taxon>Flavobacterium</taxon>
    </lineage>
</organism>
<dbReference type="Pfam" id="PF18962">
    <property type="entry name" value="Por_Secre_tail"/>
    <property type="match status" value="1"/>
</dbReference>
<evidence type="ECO:0000313" key="8">
    <source>
        <dbReference type="Proteomes" id="UP000320643"/>
    </source>
</evidence>
<evidence type="ECO:0000256" key="4">
    <source>
        <dbReference type="SAM" id="SignalP"/>
    </source>
</evidence>
<name>A0A552UYS1_9FLAO</name>
<evidence type="ECO:0000256" key="1">
    <source>
        <dbReference type="ARBA" id="ARBA00022723"/>
    </source>
</evidence>
<dbReference type="PANTHER" id="PTHR36507">
    <property type="entry name" value="BLL1555 PROTEIN"/>
    <property type="match status" value="1"/>
</dbReference>